<sequence length="150" mass="17742">MNKQISIEYLQLLSRQIRKKIPYIKMLVLFGSRARGDIHYKSDWDFAVFYDEKKRKKYSKTKSFSYFEVSSILEDLFEINDSIDVVDLNNCSARIADRVATDGILLYEIEEGLFNNFQEKSLLSDEQKKAMRLDFKQEIDDFLKDWGLIA</sequence>
<dbReference type="Proteomes" id="UP000437131">
    <property type="component" value="Unassembled WGS sequence"/>
</dbReference>
<evidence type="ECO:0000313" key="3">
    <source>
        <dbReference type="Proteomes" id="UP000437131"/>
    </source>
</evidence>
<dbReference type="InterPro" id="IPR041633">
    <property type="entry name" value="Polbeta"/>
</dbReference>
<feature type="domain" description="Polymerase beta nucleotidyltransferase" evidence="1">
    <location>
        <begin position="17"/>
        <end position="110"/>
    </location>
</feature>
<dbReference type="RefSeq" id="WP_155083228.1">
    <property type="nucleotide sequence ID" value="NZ_WMIA01000004.1"/>
</dbReference>
<dbReference type="AlphaFoldDB" id="A0A844GPB0"/>
<dbReference type="Pfam" id="PF18765">
    <property type="entry name" value="Polbeta"/>
    <property type="match status" value="1"/>
</dbReference>
<organism evidence="2 3">
    <name type="scientific">Cyanobacterium aponinum 0216</name>
    <dbReference type="NCBI Taxonomy" id="2676140"/>
    <lineage>
        <taxon>Bacteria</taxon>
        <taxon>Bacillati</taxon>
        <taxon>Cyanobacteriota</taxon>
        <taxon>Cyanophyceae</taxon>
        <taxon>Oscillatoriophycideae</taxon>
        <taxon>Chroococcales</taxon>
        <taxon>Geminocystaceae</taxon>
        <taxon>Cyanobacterium</taxon>
    </lineage>
</organism>
<comment type="caution">
    <text evidence="2">The sequence shown here is derived from an EMBL/GenBank/DDBJ whole genome shotgun (WGS) entry which is preliminary data.</text>
</comment>
<dbReference type="NCBIfam" id="NF047752">
    <property type="entry name" value="MntA_antitoxin"/>
    <property type="match status" value="1"/>
</dbReference>
<evidence type="ECO:0000259" key="1">
    <source>
        <dbReference type="Pfam" id="PF18765"/>
    </source>
</evidence>
<keyword evidence="2" id="KW-0808">Transferase</keyword>
<dbReference type="InterPro" id="IPR043519">
    <property type="entry name" value="NT_sf"/>
</dbReference>
<proteinExistence type="predicted"/>
<dbReference type="SUPFAM" id="SSF81301">
    <property type="entry name" value="Nucleotidyltransferase"/>
    <property type="match status" value="1"/>
</dbReference>
<protein>
    <submittedName>
        <fullName evidence="2">Nucleotidyltransferase domain-containing protein</fullName>
    </submittedName>
</protein>
<gene>
    <name evidence="2" type="ORF">GGC33_05195</name>
</gene>
<accession>A0A844GPB0</accession>
<dbReference type="EMBL" id="WMIA01000004">
    <property type="protein sequence ID" value="MTF38317.1"/>
    <property type="molecule type" value="Genomic_DNA"/>
</dbReference>
<dbReference type="PANTHER" id="PTHR43852:SF2">
    <property type="entry name" value="PROTEIN ADENYLYLTRANSFERASE MNTA"/>
    <property type="match status" value="1"/>
</dbReference>
<dbReference type="GO" id="GO:0016740">
    <property type="term" value="F:transferase activity"/>
    <property type="evidence" value="ECO:0007669"/>
    <property type="project" value="UniProtKB-KW"/>
</dbReference>
<name>A0A844GPB0_9CHRO</name>
<evidence type="ECO:0000313" key="2">
    <source>
        <dbReference type="EMBL" id="MTF38317.1"/>
    </source>
</evidence>
<dbReference type="Gene3D" id="3.30.460.10">
    <property type="entry name" value="Beta Polymerase, domain 2"/>
    <property type="match status" value="1"/>
</dbReference>
<dbReference type="PANTHER" id="PTHR43852">
    <property type="entry name" value="NUCLEOTIDYLTRANSFERASE"/>
    <property type="match status" value="1"/>
</dbReference>
<dbReference type="CDD" id="cd05403">
    <property type="entry name" value="NT_KNTase_like"/>
    <property type="match status" value="1"/>
</dbReference>
<dbReference type="InterPro" id="IPR052930">
    <property type="entry name" value="TA_antitoxin_MntA"/>
</dbReference>
<reference evidence="2 3" key="1">
    <citation type="submission" date="2019-11" db="EMBL/GenBank/DDBJ databases">
        <title>Isolation of a new High Light Tolerant Cyanobacteria.</title>
        <authorList>
            <person name="Dobson Z."/>
            <person name="Vaughn N."/>
            <person name="Vaughn M."/>
            <person name="Fromme P."/>
            <person name="Mazor Y."/>
        </authorList>
    </citation>
    <scope>NUCLEOTIDE SEQUENCE [LARGE SCALE GENOMIC DNA]</scope>
    <source>
        <strain evidence="2 3">0216</strain>
    </source>
</reference>